<evidence type="ECO:0000256" key="2">
    <source>
        <dbReference type="SAM" id="Phobius"/>
    </source>
</evidence>
<dbReference type="Gene3D" id="1.20.5.510">
    <property type="entry name" value="Single helix bin"/>
    <property type="match status" value="1"/>
</dbReference>
<proteinExistence type="predicted"/>
<gene>
    <name evidence="4" type="ORF">QCA50_006000</name>
</gene>
<reference evidence="4 5" key="1">
    <citation type="submission" date="2022-09" db="EMBL/GenBank/DDBJ databases">
        <authorList>
            <person name="Palmer J.M."/>
        </authorList>
    </citation>
    <scope>NUCLEOTIDE SEQUENCE [LARGE SCALE GENOMIC DNA]</scope>
    <source>
        <strain evidence="4 5">DSM 7382</strain>
    </source>
</reference>
<accession>A0AAW0GBT6</accession>
<feature type="transmembrane region" description="Helical" evidence="2">
    <location>
        <begin position="202"/>
        <end position="226"/>
    </location>
</feature>
<keyword evidence="2" id="KW-0812">Transmembrane</keyword>
<evidence type="ECO:0000256" key="1">
    <source>
        <dbReference type="SAM" id="MobiDB-lite"/>
    </source>
</evidence>
<sequence length="334" mass="35265">MQRLAGIVALATLIQIVATQATNATCLAEFEWMTNSRGQSPCLVAAYLLTPCYDDPMDAFINNLPEDSHYTIPTPSSASTCNCASVYYSMLQACAVCQNRQSDVWSTWATSCPTTYQTVYPHNIPSGTSVPAWAYLDVTRGDNFNATAAKALADTNPPESTSTSGPSGAVTSLSSSTTSDSPLSPPSIVLGPTGRGDSKSQAGAIAGGVIGGLVGLVIVILAFWYYRKQVGNPSQAPSTMQVSPEGKQAYSGQIMSNQQQSMSTLTLAHQSVAAPIMIYNPNDPTTFPSVSSNNSSGPTTAYTGNQQRYPISYPQAQVTGWIGSPVRYKGIPEL</sequence>
<feature type="compositionally biased region" description="Low complexity" evidence="1">
    <location>
        <begin position="157"/>
        <end position="182"/>
    </location>
</feature>
<comment type="caution">
    <text evidence="4">The sequence shown here is derived from an EMBL/GenBank/DDBJ whole genome shotgun (WGS) entry which is preliminary data.</text>
</comment>
<evidence type="ECO:0000256" key="3">
    <source>
        <dbReference type="SAM" id="SignalP"/>
    </source>
</evidence>
<keyword evidence="3" id="KW-0732">Signal</keyword>
<feature type="chain" id="PRO_5043676404" evidence="3">
    <location>
        <begin position="20"/>
        <end position="334"/>
    </location>
</feature>
<evidence type="ECO:0000313" key="5">
    <source>
        <dbReference type="Proteomes" id="UP001385951"/>
    </source>
</evidence>
<feature type="region of interest" description="Disordered" evidence="1">
    <location>
        <begin position="153"/>
        <end position="197"/>
    </location>
</feature>
<keyword evidence="5" id="KW-1185">Reference proteome</keyword>
<name>A0AAW0GBT6_9APHY</name>
<evidence type="ECO:0000313" key="4">
    <source>
        <dbReference type="EMBL" id="KAK7690898.1"/>
    </source>
</evidence>
<keyword evidence="2" id="KW-0472">Membrane</keyword>
<dbReference type="Proteomes" id="UP001385951">
    <property type="component" value="Unassembled WGS sequence"/>
</dbReference>
<organism evidence="4 5">
    <name type="scientific">Cerrena zonata</name>
    <dbReference type="NCBI Taxonomy" id="2478898"/>
    <lineage>
        <taxon>Eukaryota</taxon>
        <taxon>Fungi</taxon>
        <taxon>Dikarya</taxon>
        <taxon>Basidiomycota</taxon>
        <taxon>Agaricomycotina</taxon>
        <taxon>Agaricomycetes</taxon>
        <taxon>Polyporales</taxon>
        <taxon>Cerrenaceae</taxon>
        <taxon>Cerrena</taxon>
    </lineage>
</organism>
<feature type="signal peptide" evidence="3">
    <location>
        <begin position="1"/>
        <end position="19"/>
    </location>
</feature>
<dbReference type="AlphaFoldDB" id="A0AAW0GBT6"/>
<protein>
    <submittedName>
        <fullName evidence="4">Uncharacterized protein</fullName>
    </submittedName>
</protein>
<dbReference type="EMBL" id="JASBNA010000006">
    <property type="protein sequence ID" value="KAK7690898.1"/>
    <property type="molecule type" value="Genomic_DNA"/>
</dbReference>
<keyword evidence="2" id="KW-1133">Transmembrane helix</keyword>